<dbReference type="RefSeq" id="WP_108777718.1">
    <property type="nucleotide sequence ID" value="NZ_CP029186.1"/>
</dbReference>
<evidence type="ECO:0000313" key="1">
    <source>
        <dbReference type="EMBL" id="AWH85012.1"/>
    </source>
</evidence>
<proteinExistence type="predicted"/>
<gene>
    <name evidence="1" type="ORF">HYN59_07685</name>
</gene>
<dbReference type="AlphaFoldDB" id="A0A2S1QX79"/>
<accession>A0A2S1QX79</accession>
<reference evidence="1 2" key="1">
    <citation type="submission" date="2018-04" db="EMBL/GenBank/DDBJ databases">
        <title>Genome sequencing of Flavobacterium sp. HYN0059.</title>
        <authorList>
            <person name="Yi H."/>
            <person name="Baek C."/>
        </authorList>
    </citation>
    <scope>NUCLEOTIDE SEQUENCE [LARGE SCALE GENOMIC DNA]</scope>
    <source>
        <strain evidence="1 2">HYN0059</strain>
    </source>
</reference>
<evidence type="ECO:0000313" key="2">
    <source>
        <dbReference type="Proteomes" id="UP000244929"/>
    </source>
</evidence>
<dbReference type="Proteomes" id="UP000244929">
    <property type="component" value="Chromosome"/>
</dbReference>
<dbReference type="KEGG" id="falb:HYN59_07685"/>
<name>A0A2S1QX79_9FLAO</name>
<organism evidence="1 2">
    <name type="scientific">Flavobacterium album</name>
    <dbReference type="NCBI Taxonomy" id="2175091"/>
    <lineage>
        <taxon>Bacteria</taxon>
        <taxon>Pseudomonadati</taxon>
        <taxon>Bacteroidota</taxon>
        <taxon>Flavobacteriia</taxon>
        <taxon>Flavobacteriales</taxon>
        <taxon>Flavobacteriaceae</taxon>
        <taxon>Flavobacterium</taxon>
    </lineage>
</organism>
<protein>
    <submittedName>
        <fullName evidence="1">Uncharacterized protein</fullName>
    </submittedName>
</protein>
<dbReference type="EMBL" id="CP029186">
    <property type="protein sequence ID" value="AWH85012.1"/>
    <property type="molecule type" value="Genomic_DNA"/>
</dbReference>
<keyword evidence="2" id="KW-1185">Reference proteome</keyword>
<sequence>MKIKSIGNYNKAVPSLFIFDKNGNFTRKDPEEVIKDALVLRPGVSYEVSDNEYIIYSSRKKADKLGRMVIED</sequence>
<dbReference type="OrthoDB" id="1144406at2"/>